<dbReference type="EMBL" id="NCSJ02000029">
    <property type="protein sequence ID" value="RFU33826.1"/>
    <property type="molecule type" value="Genomic_DNA"/>
</dbReference>
<dbReference type="Proteomes" id="UP000258309">
    <property type="component" value="Unassembled WGS sequence"/>
</dbReference>
<organism evidence="6 7">
    <name type="scientific">Scytalidium lignicola</name>
    <name type="common">Hyphomycete</name>
    <dbReference type="NCBI Taxonomy" id="5539"/>
    <lineage>
        <taxon>Eukaryota</taxon>
        <taxon>Fungi</taxon>
        <taxon>Dikarya</taxon>
        <taxon>Ascomycota</taxon>
        <taxon>Pezizomycotina</taxon>
        <taxon>Leotiomycetes</taxon>
        <taxon>Leotiomycetes incertae sedis</taxon>
        <taxon>Scytalidium</taxon>
    </lineage>
</organism>
<dbReference type="STRING" id="5539.A0A3E2HK88"/>
<feature type="non-terminal residue" evidence="6">
    <location>
        <position position="684"/>
    </location>
</feature>
<dbReference type="GO" id="GO:0005634">
    <property type="term" value="C:nucleus"/>
    <property type="evidence" value="ECO:0007669"/>
    <property type="project" value="UniProtKB-SubCell"/>
</dbReference>
<sequence>MMPCFHCHTSRRECVYPHRVRKRRSGPAAQNREEELFTRIKHLENLVDKIATSTGPTDSREELTTEEPHHSSPLNSTSVITQSNDYNHKGGLDDNCLEFIKRQESGSQHIGHTLWTMLSVEVGGLRKLLEDTADEEYEHDQTVSNSPDMDYSPNVLLNHPGGFPKPEHPSDLHRSILARFYFSNVHPLCKILHRPTIMASLNGTAKPGDKAGDTCESHSLEAVAFGMYFAALTSMSTGDCAQFLGSEKELLVIQYKQKAEAALSRADFLNSMEIATLQAFTLYIMAMRSHTADRSSWTLVATAVRIAHALGLHRDGDGRSFTAFDAEMRRRLWWEIFVLDMRASEDRGSELMILDGSFNTIIPNNLDDEDFGLESLTLPPSRSGITEMAFCLICMDVSDTVLKISFIPPFKERRVLTFTQKEELVKECTKRIDSNYLKGANPSTPFGWMACTIGQLLILKMWLVVQYPLQCVYSTSQHFARGQSLRTAIAYLNMYELLEETESATRFLWLFETYVPWHALAVALAELCKESVGPLADQAWVIIDKGYGKWGERMADSKDGILWRPVKSLMKKARAAREHGQKLAKTQTSSSQPALELACSANNNDIDMQIQSPNPNQNHLLDQLMFGDFGSISATEYSSFDLGFSNSLGNYQSTTDQVDIESNWDYWNEFMFDVGAAYSNSAER</sequence>
<keyword evidence="2" id="KW-0479">Metal-binding</keyword>
<evidence type="ECO:0000313" key="7">
    <source>
        <dbReference type="Proteomes" id="UP000258309"/>
    </source>
</evidence>
<gene>
    <name evidence="6" type="ORF">B7463_g2507</name>
</gene>
<feature type="compositionally biased region" description="Basic and acidic residues" evidence="4">
    <location>
        <begin position="58"/>
        <end position="70"/>
    </location>
</feature>
<keyword evidence="7" id="KW-1185">Reference proteome</keyword>
<evidence type="ECO:0000256" key="2">
    <source>
        <dbReference type="ARBA" id="ARBA00022723"/>
    </source>
</evidence>
<evidence type="ECO:0000256" key="1">
    <source>
        <dbReference type="ARBA" id="ARBA00004123"/>
    </source>
</evidence>
<dbReference type="InterPro" id="IPR050613">
    <property type="entry name" value="Sec_Metabolite_Reg"/>
</dbReference>
<dbReference type="PANTHER" id="PTHR31001">
    <property type="entry name" value="UNCHARACTERIZED TRANSCRIPTIONAL REGULATORY PROTEIN"/>
    <property type="match status" value="1"/>
</dbReference>
<dbReference type="GO" id="GO:0003677">
    <property type="term" value="F:DNA binding"/>
    <property type="evidence" value="ECO:0007669"/>
    <property type="project" value="InterPro"/>
</dbReference>
<reference evidence="6 7" key="1">
    <citation type="submission" date="2018-05" db="EMBL/GenBank/DDBJ databases">
        <title>Draft genome sequence of Scytalidium lignicola DSM 105466, a ubiquitous saprotrophic fungus.</title>
        <authorList>
            <person name="Buettner E."/>
            <person name="Gebauer A.M."/>
            <person name="Hofrichter M."/>
            <person name="Liers C."/>
            <person name="Kellner H."/>
        </authorList>
    </citation>
    <scope>NUCLEOTIDE SEQUENCE [LARGE SCALE GENOMIC DNA]</scope>
    <source>
        <strain evidence="6 7">DSM 105466</strain>
    </source>
</reference>
<dbReference type="AlphaFoldDB" id="A0A3E2HK88"/>
<feature type="domain" description="Xylanolytic transcriptional activator regulatory" evidence="5">
    <location>
        <begin position="296"/>
        <end position="369"/>
    </location>
</feature>
<protein>
    <recommendedName>
        <fullName evidence="5">Xylanolytic transcriptional activator regulatory domain-containing protein</fullName>
    </recommendedName>
</protein>
<dbReference type="PANTHER" id="PTHR31001:SF50">
    <property type="entry name" value="ZN(II)2CYS6 TRANSCRIPTION FACTOR (EUROFUNG)"/>
    <property type="match status" value="1"/>
</dbReference>
<comment type="caution">
    <text evidence="6">The sequence shown here is derived from an EMBL/GenBank/DDBJ whole genome shotgun (WGS) entry which is preliminary data.</text>
</comment>
<dbReference type="Pfam" id="PF04082">
    <property type="entry name" value="Fungal_trans"/>
    <property type="match status" value="1"/>
</dbReference>
<feature type="non-terminal residue" evidence="6">
    <location>
        <position position="1"/>
    </location>
</feature>
<dbReference type="OrthoDB" id="435881at2759"/>
<evidence type="ECO:0000256" key="4">
    <source>
        <dbReference type="SAM" id="MobiDB-lite"/>
    </source>
</evidence>
<dbReference type="GO" id="GO:0006351">
    <property type="term" value="P:DNA-templated transcription"/>
    <property type="evidence" value="ECO:0007669"/>
    <property type="project" value="InterPro"/>
</dbReference>
<evidence type="ECO:0000313" key="6">
    <source>
        <dbReference type="EMBL" id="RFU33826.1"/>
    </source>
</evidence>
<dbReference type="OMA" id="CVFPSRK"/>
<proteinExistence type="predicted"/>
<name>A0A3E2HK88_SCYLI</name>
<dbReference type="CDD" id="cd12148">
    <property type="entry name" value="fungal_TF_MHR"/>
    <property type="match status" value="1"/>
</dbReference>
<dbReference type="GO" id="GO:0008270">
    <property type="term" value="F:zinc ion binding"/>
    <property type="evidence" value="ECO:0007669"/>
    <property type="project" value="InterPro"/>
</dbReference>
<dbReference type="InterPro" id="IPR007219">
    <property type="entry name" value="XnlR_reg_dom"/>
</dbReference>
<evidence type="ECO:0000259" key="5">
    <source>
        <dbReference type="SMART" id="SM00906"/>
    </source>
</evidence>
<feature type="region of interest" description="Disordered" evidence="4">
    <location>
        <begin position="48"/>
        <end position="86"/>
    </location>
</feature>
<feature type="compositionally biased region" description="Polar residues" evidence="4">
    <location>
        <begin position="72"/>
        <end position="85"/>
    </location>
</feature>
<keyword evidence="3" id="KW-0539">Nucleus</keyword>
<dbReference type="SMART" id="SM00906">
    <property type="entry name" value="Fungal_trans"/>
    <property type="match status" value="1"/>
</dbReference>
<accession>A0A3E2HK88</accession>
<comment type="subcellular location">
    <subcellularLocation>
        <location evidence="1">Nucleus</location>
    </subcellularLocation>
</comment>
<evidence type="ECO:0000256" key="3">
    <source>
        <dbReference type="ARBA" id="ARBA00023242"/>
    </source>
</evidence>